<dbReference type="Proteomes" id="UP000799755">
    <property type="component" value="Unassembled WGS sequence"/>
</dbReference>
<keyword evidence="2" id="KW-1185">Reference proteome</keyword>
<organism evidence="1 2">
    <name type="scientific">Lindgomyces ingoldianus</name>
    <dbReference type="NCBI Taxonomy" id="673940"/>
    <lineage>
        <taxon>Eukaryota</taxon>
        <taxon>Fungi</taxon>
        <taxon>Dikarya</taxon>
        <taxon>Ascomycota</taxon>
        <taxon>Pezizomycotina</taxon>
        <taxon>Dothideomycetes</taxon>
        <taxon>Pleosporomycetidae</taxon>
        <taxon>Pleosporales</taxon>
        <taxon>Lindgomycetaceae</taxon>
        <taxon>Lindgomyces</taxon>
    </lineage>
</organism>
<sequence>MLTNVYLVASLATLGGLIHGFDVTSMAGILGTPQYKHYFNNPGSVKQGGITASMAGGSLIGSIISTFISDRFGRRDTLFVAAITWIVGSTLMCAVQNVGMLIGARVVNGMAVGLITSQGPTYIAEVAPTHRRGRLICLQQWMITWGELIMYFIQYGCSFLDTNASFRIPWGLQMIPAWALLFAVPFMPRSPRWLASKDRWEEAHDVLAILHAKGDRLDPLIIAELREIREQVELEATYGSTSWSELIKNRNIVRVHLCIFAHVWSQFSGINALLYYIVYIFQMAGLTSKATLTAAIVQYVLLVVGTFPALIFADRWSRRKVMMAGSIILAFWHFTQGSLMAAYGHYIPGGLNGVKTIAWKVDSPLASKAIIASTYLFVFFYSTTWGPMGWIYPPEIVPLYIRSKSVSFATACNWAGNFALTFFTPPGFQHIQWRMYMIFGTLMLVALIHVFFLFQETRGRTLEEMDEIFNNESIWAFRVKYQSRLGRDIEEAKADLDSGKAAVIAVELGQEPTR</sequence>
<reference evidence="1" key="1">
    <citation type="journal article" date="2020" name="Stud. Mycol.">
        <title>101 Dothideomycetes genomes: a test case for predicting lifestyles and emergence of pathogens.</title>
        <authorList>
            <person name="Haridas S."/>
            <person name="Albert R."/>
            <person name="Binder M."/>
            <person name="Bloem J."/>
            <person name="Labutti K."/>
            <person name="Salamov A."/>
            <person name="Andreopoulos B."/>
            <person name="Baker S."/>
            <person name="Barry K."/>
            <person name="Bills G."/>
            <person name="Bluhm B."/>
            <person name="Cannon C."/>
            <person name="Castanera R."/>
            <person name="Culley D."/>
            <person name="Daum C."/>
            <person name="Ezra D."/>
            <person name="Gonzalez J."/>
            <person name="Henrissat B."/>
            <person name="Kuo A."/>
            <person name="Liang C."/>
            <person name="Lipzen A."/>
            <person name="Lutzoni F."/>
            <person name="Magnuson J."/>
            <person name="Mondo S."/>
            <person name="Nolan M."/>
            <person name="Ohm R."/>
            <person name="Pangilinan J."/>
            <person name="Park H.-J."/>
            <person name="Ramirez L."/>
            <person name="Alfaro M."/>
            <person name="Sun H."/>
            <person name="Tritt A."/>
            <person name="Yoshinaga Y."/>
            <person name="Zwiers L.-H."/>
            <person name="Turgeon B."/>
            <person name="Goodwin S."/>
            <person name="Spatafora J."/>
            <person name="Crous P."/>
            <person name="Grigoriev I."/>
        </authorList>
    </citation>
    <scope>NUCLEOTIDE SEQUENCE</scope>
    <source>
        <strain evidence="1">ATCC 200398</strain>
    </source>
</reference>
<comment type="caution">
    <text evidence="1">The sequence shown here is derived from an EMBL/GenBank/DDBJ whole genome shotgun (WGS) entry which is preliminary data.</text>
</comment>
<keyword evidence="1" id="KW-0762">Sugar transport</keyword>
<protein>
    <submittedName>
        <fullName evidence="1">Sugar transporter</fullName>
    </submittedName>
</protein>
<evidence type="ECO:0000313" key="2">
    <source>
        <dbReference type="Proteomes" id="UP000799755"/>
    </source>
</evidence>
<keyword evidence="1" id="KW-0813">Transport</keyword>
<dbReference type="EMBL" id="MU003538">
    <property type="protein sequence ID" value="KAF2464244.1"/>
    <property type="molecule type" value="Genomic_DNA"/>
</dbReference>
<accession>A0ACB6QBE4</accession>
<name>A0ACB6QBE4_9PLEO</name>
<gene>
    <name evidence="1" type="ORF">BDR25DRAFT_381359</name>
</gene>
<evidence type="ECO:0000313" key="1">
    <source>
        <dbReference type="EMBL" id="KAF2464244.1"/>
    </source>
</evidence>
<proteinExistence type="predicted"/>